<dbReference type="GO" id="GO:0016207">
    <property type="term" value="F:4-coumarate-CoA ligase activity"/>
    <property type="evidence" value="ECO:0007669"/>
    <property type="project" value="UniProtKB-EC"/>
</dbReference>
<feature type="domain" description="AMP-dependent synthetase/ligase" evidence="10">
    <location>
        <begin position="59"/>
        <end position="408"/>
    </location>
</feature>
<keyword evidence="5" id="KW-0067">ATP-binding</keyword>
<dbReference type="PANTHER" id="PTHR24096">
    <property type="entry name" value="LONG-CHAIN-FATTY-ACID--COA LIGASE"/>
    <property type="match status" value="1"/>
</dbReference>
<evidence type="ECO:0000256" key="8">
    <source>
        <dbReference type="ARBA" id="ARBA00034252"/>
    </source>
</evidence>
<dbReference type="EC" id="6.2.1.12" evidence="2"/>
<evidence type="ECO:0000256" key="1">
    <source>
        <dbReference type="ARBA" id="ARBA00006432"/>
    </source>
</evidence>
<dbReference type="InterPro" id="IPR000873">
    <property type="entry name" value="AMP-dep_synth/lig_dom"/>
</dbReference>
<comment type="caution">
    <text evidence="12">The sequence shown here is derived from an EMBL/GenBank/DDBJ whole genome shotgun (WGS) entry which is preliminary data.</text>
</comment>
<name>A0A5J9WGI4_9POAL</name>
<evidence type="ECO:0000256" key="3">
    <source>
        <dbReference type="ARBA" id="ARBA00022598"/>
    </source>
</evidence>
<evidence type="ECO:0000313" key="13">
    <source>
        <dbReference type="Proteomes" id="UP000324897"/>
    </source>
</evidence>
<evidence type="ECO:0000313" key="12">
    <source>
        <dbReference type="EMBL" id="TVU46384.1"/>
    </source>
</evidence>
<dbReference type="Gramene" id="TVU46384">
    <property type="protein sequence ID" value="TVU46384"/>
    <property type="gene ID" value="EJB05_05916"/>
</dbReference>
<feature type="domain" description="AMP-binding enzyme C-terminal" evidence="11">
    <location>
        <begin position="460"/>
        <end position="535"/>
    </location>
</feature>
<sequence>CGGANLRARRCRVHGSAERLLPGNQDVPQPPTAKPTAAREHASLSFPSFALSRLPSPLPAHPAFLDASTGAALSFPMLLSRISSLATALRTSVGIGKGDVVFVLVPASLNVPVIYLASMSMGAVVSPVNPLSTTSEVARAVSLCKPSIIFATADTARKIPTEGRPTIVLLDSARFTSFLHNHEQRQEPPEEVWQSDVAAINYSSGTTGRTKAVAQTHRRLIASAFQVHAARPRTPDDGPVVTLLGVPMFNSYGFNMLLRGVMMAETTVVVTTTRGGAAGVLAAAAKWRATQMFVAPPVVVAMARGGVDPNELPDLIRIICGGAPLSTASASAFHERFPNIDLSLQFGSTEGGVISNMVGPKEYPRVKSTGRLCSGVTAKVVDIISGESLPTKGQGELRIQSPSVMKGYIGGDETNIHVFDSDGWLKTGDLCYIDDDGFLYVVERLKELIKYKAYQVAPAELEDVLHLIPGVLDAAVVPYPDQEAGELPMAFVVKQKESNLSEDQIMEFVGKQVAPHKKIRKVVFLESIPRLASGKLLRRELRNLVSMLPKVSSRFLPEVVFWVLHSPVLAKKANV</sequence>
<dbReference type="InterPro" id="IPR045851">
    <property type="entry name" value="AMP-bd_C_sf"/>
</dbReference>
<accession>A0A5J9WGI4</accession>
<dbReference type="Gene3D" id="3.40.50.12780">
    <property type="entry name" value="N-terminal domain of ligase-like"/>
    <property type="match status" value="1"/>
</dbReference>
<reference evidence="12 13" key="1">
    <citation type="journal article" date="2019" name="Sci. Rep.">
        <title>A high-quality genome of Eragrostis curvula grass provides insights into Poaceae evolution and supports new strategies to enhance forage quality.</title>
        <authorList>
            <person name="Carballo J."/>
            <person name="Santos B.A.C.M."/>
            <person name="Zappacosta D."/>
            <person name="Garbus I."/>
            <person name="Selva J.P."/>
            <person name="Gallo C.A."/>
            <person name="Diaz A."/>
            <person name="Albertini E."/>
            <person name="Caccamo M."/>
            <person name="Echenique V."/>
        </authorList>
    </citation>
    <scope>NUCLEOTIDE SEQUENCE [LARGE SCALE GENOMIC DNA]</scope>
    <source>
        <strain evidence="13">cv. Victoria</strain>
        <tissue evidence="12">Leaf</tissue>
    </source>
</reference>
<dbReference type="PANTHER" id="PTHR24096:SF346">
    <property type="entry name" value="4-COUMARATE--COA LIGASE-LIKE 7"/>
    <property type="match status" value="1"/>
</dbReference>
<dbReference type="Gene3D" id="3.30.300.30">
    <property type="match status" value="1"/>
</dbReference>
<dbReference type="SUPFAM" id="SSF56801">
    <property type="entry name" value="Acetyl-CoA synthetase-like"/>
    <property type="match status" value="1"/>
</dbReference>
<comment type="catalytic activity">
    <reaction evidence="7">
        <text>(E)-4-coumaroyl-AMP + CoA = (E)-4-coumaroyl-CoA + AMP + H(+)</text>
        <dbReference type="Rhea" id="RHEA:72423"/>
        <dbReference type="ChEBI" id="CHEBI:15378"/>
        <dbReference type="ChEBI" id="CHEBI:57287"/>
        <dbReference type="ChEBI" id="CHEBI:85008"/>
        <dbReference type="ChEBI" id="CHEBI:192348"/>
        <dbReference type="ChEBI" id="CHEBI:456215"/>
    </reaction>
    <physiologicalReaction direction="left-to-right" evidence="7">
        <dbReference type="Rhea" id="RHEA:72424"/>
    </physiologicalReaction>
</comment>
<gene>
    <name evidence="12" type="ORF">EJB05_05916</name>
</gene>
<evidence type="ECO:0000256" key="2">
    <source>
        <dbReference type="ARBA" id="ARBA00012959"/>
    </source>
</evidence>
<dbReference type="InterPro" id="IPR025110">
    <property type="entry name" value="AMP-bd_C"/>
</dbReference>
<dbReference type="OrthoDB" id="10253869at2759"/>
<organism evidence="12 13">
    <name type="scientific">Eragrostis curvula</name>
    <name type="common">weeping love grass</name>
    <dbReference type="NCBI Taxonomy" id="38414"/>
    <lineage>
        <taxon>Eukaryota</taxon>
        <taxon>Viridiplantae</taxon>
        <taxon>Streptophyta</taxon>
        <taxon>Embryophyta</taxon>
        <taxon>Tracheophyta</taxon>
        <taxon>Spermatophyta</taxon>
        <taxon>Magnoliopsida</taxon>
        <taxon>Liliopsida</taxon>
        <taxon>Poales</taxon>
        <taxon>Poaceae</taxon>
        <taxon>PACMAD clade</taxon>
        <taxon>Chloridoideae</taxon>
        <taxon>Eragrostideae</taxon>
        <taxon>Eragrostidinae</taxon>
        <taxon>Eragrostis</taxon>
    </lineage>
</organism>
<evidence type="ECO:0000256" key="5">
    <source>
        <dbReference type="ARBA" id="ARBA00022840"/>
    </source>
</evidence>
<feature type="non-terminal residue" evidence="12">
    <location>
        <position position="1"/>
    </location>
</feature>
<dbReference type="EMBL" id="RWGY01000004">
    <property type="protein sequence ID" value="TVU46384.1"/>
    <property type="molecule type" value="Genomic_DNA"/>
</dbReference>
<comment type="catalytic activity">
    <reaction evidence="6">
        <text>(E)-4-coumarate + ATP + H(+) = (E)-4-coumaroyl-AMP + diphosphate</text>
        <dbReference type="Rhea" id="RHEA:72419"/>
        <dbReference type="ChEBI" id="CHEBI:12876"/>
        <dbReference type="ChEBI" id="CHEBI:15378"/>
        <dbReference type="ChEBI" id="CHEBI:30616"/>
        <dbReference type="ChEBI" id="CHEBI:33019"/>
        <dbReference type="ChEBI" id="CHEBI:192348"/>
    </reaction>
    <physiologicalReaction direction="left-to-right" evidence="6">
        <dbReference type="Rhea" id="RHEA:72420"/>
    </physiologicalReaction>
</comment>
<evidence type="ECO:0000259" key="11">
    <source>
        <dbReference type="Pfam" id="PF13193"/>
    </source>
</evidence>
<evidence type="ECO:0000259" key="10">
    <source>
        <dbReference type="Pfam" id="PF00501"/>
    </source>
</evidence>
<dbReference type="Proteomes" id="UP000324897">
    <property type="component" value="Chromosome 5"/>
</dbReference>
<comment type="similarity">
    <text evidence="1">Belongs to the ATP-dependent AMP-binding enzyme family.</text>
</comment>
<dbReference type="Pfam" id="PF00501">
    <property type="entry name" value="AMP-binding"/>
    <property type="match status" value="1"/>
</dbReference>
<dbReference type="InterPro" id="IPR042099">
    <property type="entry name" value="ANL_N_sf"/>
</dbReference>
<evidence type="ECO:0000256" key="6">
    <source>
        <dbReference type="ARBA" id="ARBA00034219"/>
    </source>
</evidence>
<keyword evidence="3" id="KW-0436">Ligase</keyword>
<keyword evidence="13" id="KW-1185">Reference proteome</keyword>
<keyword evidence="4" id="KW-0547">Nucleotide-binding</keyword>
<dbReference type="GO" id="GO:0005524">
    <property type="term" value="F:ATP binding"/>
    <property type="evidence" value="ECO:0007669"/>
    <property type="project" value="UniProtKB-KW"/>
</dbReference>
<feature type="non-terminal residue" evidence="12">
    <location>
        <position position="575"/>
    </location>
</feature>
<feature type="region of interest" description="Disordered" evidence="9">
    <location>
        <begin position="17"/>
        <end position="38"/>
    </location>
</feature>
<proteinExistence type="inferred from homology"/>
<evidence type="ECO:0000256" key="4">
    <source>
        <dbReference type="ARBA" id="ARBA00022741"/>
    </source>
</evidence>
<evidence type="ECO:0000256" key="7">
    <source>
        <dbReference type="ARBA" id="ARBA00034223"/>
    </source>
</evidence>
<dbReference type="FunFam" id="3.30.300.30:FF:000007">
    <property type="entry name" value="4-coumarate--CoA ligase 2"/>
    <property type="match status" value="1"/>
</dbReference>
<dbReference type="AlphaFoldDB" id="A0A5J9WGI4"/>
<evidence type="ECO:0000256" key="9">
    <source>
        <dbReference type="SAM" id="MobiDB-lite"/>
    </source>
</evidence>
<protein>
    <recommendedName>
        <fullName evidence="2">4-coumarate--CoA ligase</fullName>
        <ecNumber evidence="2">6.2.1.12</ecNumber>
    </recommendedName>
</protein>
<dbReference type="Pfam" id="PF13193">
    <property type="entry name" value="AMP-binding_C"/>
    <property type="match status" value="1"/>
</dbReference>
<comment type="catalytic activity">
    <reaction evidence="8">
        <text>(E)-4-coumarate + ATP + CoA = (E)-4-coumaroyl-CoA + AMP + diphosphate</text>
        <dbReference type="Rhea" id="RHEA:19641"/>
        <dbReference type="ChEBI" id="CHEBI:12876"/>
        <dbReference type="ChEBI" id="CHEBI:30616"/>
        <dbReference type="ChEBI" id="CHEBI:33019"/>
        <dbReference type="ChEBI" id="CHEBI:57287"/>
        <dbReference type="ChEBI" id="CHEBI:85008"/>
        <dbReference type="ChEBI" id="CHEBI:456215"/>
        <dbReference type="EC" id="6.2.1.12"/>
    </reaction>
    <physiologicalReaction direction="left-to-right" evidence="8">
        <dbReference type="Rhea" id="RHEA:19642"/>
    </physiologicalReaction>
</comment>